<dbReference type="EMBL" id="KQ971354">
    <property type="protein sequence ID" value="EFA05931.1"/>
    <property type="molecule type" value="Genomic_DNA"/>
</dbReference>
<sequence>MQHDPTRCSQTPFGLSDTARGRPINQLLWIILRVLGFRISVPASRGGAESYIATQWAIWSQSVAARRGFFSFRNNKRFPGIAHFGGNELSKVGSSRRDRRQYKSQLIRLILRLLPERTV</sequence>
<keyword evidence="2" id="KW-1185">Reference proteome</keyword>
<evidence type="ECO:0000313" key="2">
    <source>
        <dbReference type="Proteomes" id="UP000007266"/>
    </source>
</evidence>
<evidence type="ECO:0000313" key="1">
    <source>
        <dbReference type="EMBL" id="EFA05931.1"/>
    </source>
</evidence>
<protein>
    <submittedName>
        <fullName evidence="1">Uncharacterized protein</fullName>
    </submittedName>
</protein>
<proteinExistence type="predicted"/>
<dbReference type="Proteomes" id="UP000007266">
    <property type="component" value="Linkage group 7"/>
</dbReference>
<gene>
    <name evidence="1" type="primary">GLEAN_08747</name>
    <name evidence="1" type="ORF">TcasGA2_TC008747</name>
</gene>
<dbReference type="AlphaFoldDB" id="D6WS64"/>
<reference evidence="1 2" key="2">
    <citation type="journal article" date="2010" name="Nucleic Acids Res.">
        <title>BeetleBase in 2010: revisions to provide comprehensive genomic information for Tribolium castaneum.</title>
        <authorList>
            <person name="Kim H.S."/>
            <person name="Murphy T."/>
            <person name="Xia J."/>
            <person name="Caragea D."/>
            <person name="Park Y."/>
            <person name="Beeman R.W."/>
            <person name="Lorenzen M.D."/>
            <person name="Butcher S."/>
            <person name="Manak J.R."/>
            <person name="Brown S.J."/>
        </authorList>
    </citation>
    <scope>GENOME REANNOTATION</scope>
    <source>
        <strain evidence="1 2">Georgia GA2</strain>
    </source>
</reference>
<dbReference type="HOGENOM" id="CLU_2064470_0_0_1"/>
<reference evidence="1 2" key="1">
    <citation type="journal article" date="2008" name="Nature">
        <title>The genome of the model beetle and pest Tribolium castaneum.</title>
        <authorList>
            <consortium name="Tribolium Genome Sequencing Consortium"/>
            <person name="Richards S."/>
            <person name="Gibbs R.A."/>
            <person name="Weinstock G.M."/>
            <person name="Brown S.J."/>
            <person name="Denell R."/>
            <person name="Beeman R.W."/>
            <person name="Gibbs R."/>
            <person name="Beeman R.W."/>
            <person name="Brown S.J."/>
            <person name="Bucher G."/>
            <person name="Friedrich M."/>
            <person name="Grimmelikhuijzen C.J."/>
            <person name="Klingler M."/>
            <person name="Lorenzen M."/>
            <person name="Richards S."/>
            <person name="Roth S."/>
            <person name="Schroder R."/>
            <person name="Tautz D."/>
            <person name="Zdobnov E.M."/>
            <person name="Muzny D."/>
            <person name="Gibbs R.A."/>
            <person name="Weinstock G.M."/>
            <person name="Attaway T."/>
            <person name="Bell S."/>
            <person name="Buhay C.J."/>
            <person name="Chandrabose M.N."/>
            <person name="Chavez D."/>
            <person name="Clerk-Blankenburg K.P."/>
            <person name="Cree A."/>
            <person name="Dao M."/>
            <person name="Davis C."/>
            <person name="Chacko J."/>
            <person name="Dinh H."/>
            <person name="Dugan-Rocha S."/>
            <person name="Fowler G."/>
            <person name="Garner T.T."/>
            <person name="Garnes J."/>
            <person name="Gnirke A."/>
            <person name="Hawes A."/>
            <person name="Hernandez J."/>
            <person name="Hines S."/>
            <person name="Holder M."/>
            <person name="Hume J."/>
            <person name="Jhangiani S.N."/>
            <person name="Joshi V."/>
            <person name="Khan Z.M."/>
            <person name="Jackson L."/>
            <person name="Kovar C."/>
            <person name="Kowis A."/>
            <person name="Lee S."/>
            <person name="Lewis L.R."/>
            <person name="Margolis J."/>
            <person name="Morgan M."/>
            <person name="Nazareth L.V."/>
            <person name="Nguyen N."/>
            <person name="Okwuonu G."/>
            <person name="Parker D."/>
            <person name="Richards S."/>
            <person name="Ruiz S.J."/>
            <person name="Santibanez J."/>
            <person name="Savard J."/>
            <person name="Scherer S.E."/>
            <person name="Schneider B."/>
            <person name="Sodergren E."/>
            <person name="Tautz D."/>
            <person name="Vattahil S."/>
            <person name="Villasana D."/>
            <person name="White C.S."/>
            <person name="Wright R."/>
            <person name="Park Y."/>
            <person name="Beeman R.W."/>
            <person name="Lord J."/>
            <person name="Oppert B."/>
            <person name="Lorenzen M."/>
            <person name="Brown S."/>
            <person name="Wang L."/>
            <person name="Savard J."/>
            <person name="Tautz D."/>
            <person name="Richards S."/>
            <person name="Weinstock G."/>
            <person name="Gibbs R.A."/>
            <person name="Liu Y."/>
            <person name="Worley K."/>
            <person name="Weinstock G."/>
            <person name="Elsik C.G."/>
            <person name="Reese J.T."/>
            <person name="Elhaik E."/>
            <person name="Landan G."/>
            <person name="Graur D."/>
            <person name="Arensburger P."/>
            <person name="Atkinson P."/>
            <person name="Beeman R.W."/>
            <person name="Beidler J."/>
            <person name="Brown S.J."/>
            <person name="Demuth J.P."/>
            <person name="Drury D.W."/>
            <person name="Du Y.Z."/>
            <person name="Fujiwara H."/>
            <person name="Lorenzen M."/>
            <person name="Maselli V."/>
            <person name="Osanai M."/>
            <person name="Park Y."/>
            <person name="Robertson H.M."/>
            <person name="Tu Z."/>
            <person name="Wang J.J."/>
            <person name="Wang S."/>
            <person name="Richards S."/>
            <person name="Song H."/>
            <person name="Zhang L."/>
            <person name="Sodergren E."/>
            <person name="Werner D."/>
            <person name="Stanke M."/>
            <person name="Morgenstern B."/>
            <person name="Solovyev V."/>
            <person name="Kosarev P."/>
            <person name="Brown G."/>
            <person name="Chen H.C."/>
            <person name="Ermolaeva O."/>
            <person name="Hlavina W."/>
            <person name="Kapustin Y."/>
            <person name="Kiryutin B."/>
            <person name="Kitts P."/>
            <person name="Maglott D."/>
            <person name="Pruitt K."/>
            <person name="Sapojnikov V."/>
            <person name="Souvorov A."/>
            <person name="Mackey A.J."/>
            <person name="Waterhouse R.M."/>
            <person name="Wyder S."/>
            <person name="Zdobnov E.M."/>
            <person name="Zdobnov E.M."/>
            <person name="Wyder S."/>
            <person name="Kriventseva E.V."/>
            <person name="Kadowaki T."/>
            <person name="Bork P."/>
            <person name="Aranda M."/>
            <person name="Bao R."/>
            <person name="Beermann A."/>
            <person name="Berns N."/>
            <person name="Bolognesi R."/>
            <person name="Bonneton F."/>
            <person name="Bopp D."/>
            <person name="Brown S.J."/>
            <person name="Bucher G."/>
            <person name="Butts T."/>
            <person name="Chaumot A."/>
            <person name="Denell R.E."/>
            <person name="Ferrier D.E."/>
            <person name="Friedrich M."/>
            <person name="Gordon C.M."/>
            <person name="Jindra M."/>
            <person name="Klingler M."/>
            <person name="Lan Q."/>
            <person name="Lattorff H.M."/>
            <person name="Laudet V."/>
            <person name="von Levetsow C."/>
            <person name="Liu Z."/>
            <person name="Lutz R."/>
            <person name="Lynch J.A."/>
            <person name="da Fonseca R.N."/>
            <person name="Posnien N."/>
            <person name="Reuter R."/>
            <person name="Roth S."/>
            <person name="Savard J."/>
            <person name="Schinko J.B."/>
            <person name="Schmitt C."/>
            <person name="Schoppmeier M."/>
            <person name="Schroder R."/>
            <person name="Shippy T.D."/>
            <person name="Simonnet F."/>
            <person name="Marques-Souza H."/>
            <person name="Tautz D."/>
            <person name="Tomoyasu Y."/>
            <person name="Trauner J."/>
            <person name="Van der Zee M."/>
            <person name="Vervoort M."/>
            <person name="Wittkopp N."/>
            <person name="Wimmer E.A."/>
            <person name="Yang X."/>
            <person name="Jones A.K."/>
            <person name="Sattelle D.B."/>
            <person name="Ebert P.R."/>
            <person name="Nelson D."/>
            <person name="Scott J.G."/>
            <person name="Beeman R.W."/>
            <person name="Muthukrishnan S."/>
            <person name="Kramer K.J."/>
            <person name="Arakane Y."/>
            <person name="Beeman R.W."/>
            <person name="Zhu Q."/>
            <person name="Hogenkamp D."/>
            <person name="Dixit R."/>
            <person name="Oppert B."/>
            <person name="Jiang H."/>
            <person name="Zou Z."/>
            <person name="Marshall J."/>
            <person name="Elpidina E."/>
            <person name="Vinokurov K."/>
            <person name="Oppert C."/>
            <person name="Zou Z."/>
            <person name="Evans J."/>
            <person name="Lu Z."/>
            <person name="Zhao P."/>
            <person name="Sumathipala N."/>
            <person name="Altincicek B."/>
            <person name="Vilcinskas A."/>
            <person name="Williams M."/>
            <person name="Hultmark D."/>
            <person name="Hetru C."/>
            <person name="Jiang H."/>
            <person name="Grimmelikhuijzen C.J."/>
            <person name="Hauser F."/>
            <person name="Cazzamali G."/>
            <person name="Williamson M."/>
            <person name="Park Y."/>
            <person name="Li B."/>
            <person name="Tanaka Y."/>
            <person name="Predel R."/>
            <person name="Neupert S."/>
            <person name="Schachtner J."/>
            <person name="Verleyen P."/>
            <person name="Raible F."/>
            <person name="Bork P."/>
            <person name="Friedrich M."/>
            <person name="Walden K.K."/>
            <person name="Robertson H.M."/>
            <person name="Angeli S."/>
            <person name="Foret S."/>
            <person name="Bucher G."/>
            <person name="Schuetz S."/>
            <person name="Maleszka R."/>
            <person name="Wimmer E.A."/>
            <person name="Beeman R.W."/>
            <person name="Lorenzen M."/>
            <person name="Tomoyasu Y."/>
            <person name="Miller S.C."/>
            <person name="Grossmann D."/>
            <person name="Bucher G."/>
        </authorList>
    </citation>
    <scope>NUCLEOTIDE SEQUENCE [LARGE SCALE GENOMIC DNA]</scope>
    <source>
        <strain evidence="1 2">Georgia GA2</strain>
    </source>
</reference>
<accession>D6WS64</accession>
<dbReference type="InParanoid" id="D6WS64"/>
<organism evidence="1 2">
    <name type="scientific">Tribolium castaneum</name>
    <name type="common">Red flour beetle</name>
    <dbReference type="NCBI Taxonomy" id="7070"/>
    <lineage>
        <taxon>Eukaryota</taxon>
        <taxon>Metazoa</taxon>
        <taxon>Ecdysozoa</taxon>
        <taxon>Arthropoda</taxon>
        <taxon>Hexapoda</taxon>
        <taxon>Insecta</taxon>
        <taxon>Pterygota</taxon>
        <taxon>Neoptera</taxon>
        <taxon>Endopterygota</taxon>
        <taxon>Coleoptera</taxon>
        <taxon>Polyphaga</taxon>
        <taxon>Cucujiformia</taxon>
        <taxon>Tenebrionidae</taxon>
        <taxon>Tenebrionidae incertae sedis</taxon>
        <taxon>Tribolium</taxon>
    </lineage>
</organism>
<name>D6WS64_TRICA</name>